<dbReference type="InterPro" id="IPR024704">
    <property type="entry name" value="SMC"/>
</dbReference>
<dbReference type="InterPro" id="IPR027417">
    <property type="entry name" value="P-loop_NTPase"/>
</dbReference>
<dbReference type="Pfam" id="PF02463">
    <property type="entry name" value="SMC_N"/>
    <property type="match status" value="1"/>
</dbReference>
<evidence type="ECO:0000313" key="11">
    <source>
        <dbReference type="Proteomes" id="UP000198863"/>
    </source>
</evidence>
<evidence type="ECO:0000256" key="4">
    <source>
        <dbReference type="ARBA" id="ARBA00022840"/>
    </source>
</evidence>
<dbReference type="InterPro" id="IPR003395">
    <property type="entry name" value="RecF/RecN/SMC_N"/>
</dbReference>
<feature type="coiled-coil region" evidence="7">
    <location>
        <begin position="711"/>
        <end position="773"/>
    </location>
</feature>
<organism evidence="10 11">
    <name type="scientific">Klenkia brasiliensis</name>
    <dbReference type="NCBI Taxonomy" id="333142"/>
    <lineage>
        <taxon>Bacteria</taxon>
        <taxon>Bacillati</taxon>
        <taxon>Actinomycetota</taxon>
        <taxon>Actinomycetes</taxon>
        <taxon>Geodermatophilales</taxon>
        <taxon>Geodermatophilaceae</taxon>
        <taxon>Klenkia</taxon>
    </lineage>
</organism>
<name>A0A1G7WTU7_9ACTN</name>
<dbReference type="RefSeq" id="WP_091066005.1">
    <property type="nucleotide sequence ID" value="NZ_FNCF01000005.1"/>
</dbReference>
<keyword evidence="3 7" id="KW-0547">Nucleotide-binding</keyword>
<keyword evidence="5 7" id="KW-0175">Coiled coil</keyword>
<dbReference type="GO" id="GO:0007062">
    <property type="term" value="P:sister chromatid cohesion"/>
    <property type="evidence" value="ECO:0007669"/>
    <property type="project" value="InterPro"/>
</dbReference>
<dbReference type="PIRSF" id="PIRSF005719">
    <property type="entry name" value="SMC"/>
    <property type="match status" value="1"/>
</dbReference>
<feature type="compositionally biased region" description="Basic and acidic residues" evidence="8">
    <location>
        <begin position="444"/>
        <end position="461"/>
    </location>
</feature>
<reference evidence="11" key="1">
    <citation type="submission" date="2016-10" db="EMBL/GenBank/DDBJ databases">
        <authorList>
            <person name="Varghese N."/>
            <person name="Submissions S."/>
        </authorList>
    </citation>
    <scope>NUCLEOTIDE SEQUENCE [LARGE SCALE GENOMIC DNA]</scope>
    <source>
        <strain evidence="11">DSM 44526</strain>
    </source>
</reference>
<dbReference type="InterPro" id="IPR011890">
    <property type="entry name" value="SMC_prok"/>
</dbReference>
<feature type="region of interest" description="Disordered" evidence="8">
    <location>
        <begin position="427"/>
        <end position="465"/>
    </location>
</feature>
<dbReference type="NCBIfam" id="TIGR02168">
    <property type="entry name" value="SMC_prok_B"/>
    <property type="match status" value="1"/>
</dbReference>
<dbReference type="Proteomes" id="UP000198863">
    <property type="component" value="Unassembled WGS sequence"/>
</dbReference>
<comment type="subunit">
    <text evidence="7">Homodimer.</text>
</comment>
<evidence type="ECO:0000256" key="8">
    <source>
        <dbReference type="SAM" id="MobiDB-lite"/>
    </source>
</evidence>
<keyword evidence="2 7" id="KW-0963">Cytoplasm</keyword>
<dbReference type="Gene3D" id="3.30.70.1620">
    <property type="match status" value="1"/>
</dbReference>
<protein>
    <recommendedName>
        <fullName evidence="7">Chromosome partition protein Smc</fullName>
    </recommendedName>
</protein>
<evidence type="ECO:0000259" key="9">
    <source>
        <dbReference type="SMART" id="SM00968"/>
    </source>
</evidence>
<dbReference type="GO" id="GO:0003677">
    <property type="term" value="F:DNA binding"/>
    <property type="evidence" value="ECO:0007669"/>
    <property type="project" value="UniProtKB-UniRule"/>
</dbReference>
<evidence type="ECO:0000256" key="6">
    <source>
        <dbReference type="ARBA" id="ARBA00023125"/>
    </source>
</evidence>
<proteinExistence type="inferred from homology"/>
<dbReference type="GO" id="GO:0030261">
    <property type="term" value="P:chromosome condensation"/>
    <property type="evidence" value="ECO:0007669"/>
    <property type="project" value="InterPro"/>
</dbReference>
<feature type="domain" description="SMC hinge" evidence="9">
    <location>
        <begin position="518"/>
        <end position="631"/>
    </location>
</feature>
<evidence type="ECO:0000256" key="7">
    <source>
        <dbReference type="HAMAP-Rule" id="MF_01894"/>
    </source>
</evidence>
<evidence type="ECO:0000256" key="1">
    <source>
        <dbReference type="ARBA" id="ARBA00004496"/>
    </source>
</evidence>
<gene>
    <name evidence="7" type="primary">smc</name>
    <name evidence="10" type="ORF">SAMN05660324_3502</name>
</gene>
<feature type="compositionally biased region" description="Low complexity" evidence="8">
    <location>
        <begin position="429"/>
        <end position="438"/>
    </location>
</feature>
<dbReference type="CDD" id="cd03278">
    <property type="entry name" value="ABC_SMC_barmotin"/>
    <property type="match status" value="1"/>
</dbReference>
<evidence type="ECO:0000313" key="10">
    <source>
        <dbReference type="EMBL" id="SDG75349.1"/>
    </source>
</evidence>
<dbReference type="GO" id="GO:0005524">
    <property type="term" value="F:ATP binding"/>
    <property type="evidence" value="ECO:0007669"/>
    <property type="project" value="UniProtKB-UniRule"/>
</dbReference>
<sequence length="1193" mass="125664">MHLSSLTLKGFKSFASATTLRLEPGITAVVGPNGSGKSNVVDAIAWVLGEQGAKSLRGGKMEDVIFAGTAGRQALGRAEVTLTIDNADGALPIDYTEVAITRRMYRSGESEYEINGDKVRLLDVQELLSDSGIGREMHVIVGQGQLDAVLSGRPEDRRGFIEEAAGVLKHRKRKEKALRKLTSMQANLDRLADLTVELRRQLKPLGRQAEVARRAAGIQADLRDARLRLLADDLVALRTSLAADVADETAAREQRARVEGELAAATGQQAALEAALAADAPALAAAQDTWFRLSTLGERFRSTAQLAAERHRHLTAPVAAPAGRDPDALDEEAARVEATEAELAAQLTAERGRLAAATAARTELDTALATAERELVAAARALADRRESLARLSGQVAAARSRQTAGEAELARATEAASGAAARAEEAAARLAAAGPGAPDDDPADAHEDAGPQVREHEEARTAQADAARVVAELAEAERAAERERGAAQARRDALALGLAPADGAAAVLAGAAGGALGGVTGPLSDRLAVHPGDEVAVAAALGGLAEAVVVTGPRAAADALAHLADTGGGRVGLLVSGAPGGRAADRPALPAGARWALDLLDAPDDLRPALARALEDTVVVADLAAAVALVTAHPGLRAVTATGDLLGADRAAGGQPDAPSGLEVRARVDAADGELGRATAHAHDLAAQLAAAREAHRLAGVRVEDAATARRAAERERAARDRALAELRADLRSATAEAQRADAARVRAEQGLEQAEVAVAELAGRLAAAEAEPVPDEPSPHERDRLRAEVAVLRTTETEARLGVRTAEERARSLHGRAESLRRQARSERAARERAEQTRRTRARGAEVVAQVRAGAERALELLQGSLALAVAERDALAAARTGREAELLAVRTRVRELTADLDRLTSEVHRDEVARAEQRLRIGALETRAVEEHGIELDQLVAEYGPAAPVPPTAPQLAAAEQAGDPPPEPVPYVRSAQERRAARAESDLAALGRVNPLALEEFAALEERSAFLTTQLEDLRATRRDLLTVVREVDDRIHEVFAAAFADVQREFVEVFQTLFPGGEGRLTLTDPDDMLTTGVEVEARPPGKKVKRLSLLSGGERSLTAVALLVAIFRARPSPFYVLDEVEAALDDVNLGRLLTLVEQLRGTSQLIVITHQKRTMEIADALYGVSMRGDGITGVISQRLRPAG</sequence>
<dbReference type="PANTHER" id="PTHR43977">
    <property type="entry name" value="STRUCTURAL MAINTENANCE OF CHROMOSOMES PROTEIN 3"/>
    <property type="match status" value="1"/>
</dbReference>
<feature type="binding site" evidence="7">
    <location>
        <begin position="32"/>
        <end position="39"/>
    </location>
    <ligand>
        <name>ATP</name>
        <dbReference type="ChEBI" id="CHEBI:30616"/>
    </ligand>
</feature>
<dbReference type="GO" id="GO:0005694">
    <property type="term" value="C:chromosome"/>
    <property type="evidence" value="ECO:0007669"/>
    <property type="project" value="InterPro"/>
</dbReference>
<dbReference type="Gene3D" id="1.20.1060.20">
    <property type="match status" value="1"/>
</dbReference>
<dbReference type="FunFam" id="3.40.50.300:FF:000984">
    <property type="entry name" value="Chromosome partition protein Smc"/>
    <property type="match status" value="1"/>
</dbReference>
<comment type="domain">
    <text evidence="7">Contains large globular domains required for ATP hydrolysis at each terminus and a third globular domain forming a flexible hinge near the middle of the molecule. These domains are separated by coiled-coil structures.</text>
</comment>
<dbReference type="Pfam" id="PF06470">
    <property type="entry name" value="SMC_hinge"/>
    <property type="match status" value="1"/>
</dbReference>
<dbReference type="SUPFAM" id="SSF52540">
    <property type="entry name" value="P-loop containing nucleoside triphosphate hydrolases"/>
    <property type="match status" value="1"/>
</dbReference>
<feature type="compositionally biased region" description="Basic and acidic residues" evidence="8">
    <location>
        <begin position="804"/>
        <end position="840"/>
    </location>
</feature>
<dbReference type="Gene3D" id="3.40.50.300">
    <property type="entry name" value="P-loop containing nucleotide triphosphate hydrolases"/>
    <property type="match status" value="2"/>
</dbReference>
<accession>A0A1G7WTU7</accession>
<dbReference type="EMBL" id="FNCF01000005">
    <property type="protein sequence ID" value="SDG75349.1"/>
    <property type="molecule type" value="Genomic_DNA"/>
</dbReference>
<dbReference type="GO" id="GO:0007059">
    <property type="term" value="P:chromosome segregation"/>
    <property type="evidence" value="ECO:0007669"/>
    <property type="project" value="UniProtKB-UniRule"/>
</dbReference>
<evidence type="ECO:0000256" key="5">
    <source>
        <dbReference type="ARBA" id="ARBA00023054"/>
    </source>
</evidence>
<evidence type="ECO:0000256" key="2">
    <source>
        <dbReference type="ARBA" id="ARBA00022490"/>
    </source>
</evidence>
<feature type="region of interest" description="Disordered" evidence="8">
    <location>
        <begin position="953"/>
        <end position="974"/>
    </location>
</feature>
<comment type="function">
    <text evidence="7">Required for chromosome condensation and partitioning.</text>
</comment>
<dbReference type="HAMAP" id="MF_01894">
    <property type="entry name" value="Smc_prok"/>
    <property type="match status" value="1"/>
</dbReference>
<dbReference type="InterPro" id="IPR010935">
    <property type="entry name" value="SMC_hinge"/>
</dbReference>
<dbReference type="GO" id="GO:0016887">
    <property type="term" value="F:ATP hydrolysis activity"/>
    <property type="evidence" value="ECO:0007669"/>
    <property type="project" value="InterPro"/>
</dbReference>
<keyword evidence="11" id="KW-1185">Reference proteome</keyword>
<evidence type="ECO:0000256" key="3">
    <source>
        <dbReference type="ARBA" id="ARBA00022741"/>
    </source>
</evidence>
<comment type="caution">
    <text evidence="7">Lacks conserved residue(s) required for the propagation of feature annotation.</text>
</comment>
<dbReference type="SMART" id="SM00968">
    <property type="entry name" value="SMC_hinge"/>
    <property type="match status" value="1"/>
</dbReference>
<keyword evidence="6 7" id="KW-0238">DNA-binding</keyword>
<dbReference type="GO" id="GO:0005737">
    <property type="term" value="C:cytoplasm"/>
    <property type="evidence" value="ECO:0007669"/>
    <property type="project" value="UniProtKB-SubCell"/>
</dbReference>
<dbReference type="AlphaFoldDB" id="A0A1G7WTU7"/>
<dbReference type="SUPFAM" id="SSF75553">
    <property type="entry name" value="Smc hinge domain"/>
    <property type="match status" value="1"/>
</dbReference>
<dbReference type="FunFam" id="3.40.50.300:FF:000901">
    <property type="entry name" value="Chromosome partition protein Smc"/>
    <property type="match status" value="1"/>
</dbReference>
<comment type="subcellular location">
    <subcellularLocation>
        <location evidence="1 7">Cytoplasm</location>
    </subcellularLocation>
</comment>
<feature type="region of interest" description="Disordered" evidence="8">
    <location>
        <begin position="804"/>
        <end position="843"/>
    </location>
</feature>
<comment type="similarity">
    <text evidence="7">Belongs to the SMC family.</text>
</comment>
<dbReference type="GO" id="GO:0006260">
    <property type="term" value="P:DNA replication"/>
    <property type="evidence" value="ECO:0007669"/>
    <property type="project" value="UniProtKB-UniRule"/>
</dbReference>
<dbReference type="OrthoDB" id="9808768at2"/>
<dbReference type="InterPro" id="IPR036277">
    <property type="entry name" value="SMC_hinge_sf"/>
</dbReference>
<keyword evidence="4 7" id="KW-0067">ATP-binding</keyword>